<organism evidence="3">
    <name type="scientific">Cuerna arida</name>
    <dbReference type="NCBI Taxonomy" id="1464854"/>
    <lineage>
        <taxon>Eukaryota</taxon>
        <taxon>Metazoa</taxon>
        <taxon>Ecdysozoa</taxon>
        <taxon>Arthropoda</taxon>
        <taxon>Hexapoda</taxon>
        <taxon>Insecta</taxon>
        <taxon>Pterygota</taxon>
        <taxon>Neoptera</taxon>
        <taxon>Paraneoptera</taxon>
        <taxon>Hemiptera</taxon>
        <taxon>Auchenorrhyncha</taxon>
        <taxon>Membracoidea</taxon>
        <taxon>Cicadellidae</taxon>
        <taxon>Cicadellinae</taxon>
        <taxon>Proconiini</taxon>
        <taxon>Cuerna</taxon>
    </lineage>
</organism>
<feature type="compositionally biased region" description="Basic and acidic residues" evidence="1">
    <location>
        <begin position="355"/>
        <end position="369"/>
    </location>
</feature>
<feature type="domain" description="DUF4757" evidence="2">
    <location>
        <begin position="84"/>
        <end position="154"/>
    </location>
</feature>
<name>A0A1B6EI34_9HEMI</name>
<feature type="compositionally biased region" description="Low complexity" evidence="1">
    <location>
        <begin position="1"/>
        <end position="17"/>
    </location>
</feature>
<protein>
    <recommendedName>
        <fullName evidence="2">DUF4757 domain-containing protein</fullName>
    </recommendedName>
</protein>
<proteinExistence type="predicted"/>
<feature type="region of interest" description="Disordered" evidence="1">
    <location>
        <begin position="671"/>
        <end position="720"/>
    </location>
</feature>
<feature type="region of interest" description="Disordered" evidence="1">
    <location>
        <begin position="1"/>
        <end position="44"/>
    </location>
</feature>
<dbReference type="Pfam" id="PF15949">
    <property type="entry name" value="DUF4757"/>
    <property type="match status" value="1"/>
</dbReference>
<dbReference type="EMBL" id="GECZ01032191">
    <property type="protein sequence ID" value="JAS37578.1"/>
    <property type="molecule type" value="Transcribed_RNA"/>
</dbReference>
<evidence type="ECO:0000256" key="1">
    <source>
        <dbReference type="SAM" id="MobiDB-lite"/>
    </source>
</evidence>
<feature type="region of interest" description="Disordered" evidence="1">
    <location>
        <begin position="132"/>
        <end position="234"/>
    </location>
</feature>
<gene>
    <name evidence="3" type="ORF">g.42812</name>
</gene>
<dbReference type="InterPro" id="IPR031865">
    <property type="entry name" value="DUF4757"/>
</dbReference>
<feature type="compositionally biased region" description="Polar residues" evidence="1">
    <location>
        <begin position="688"/>
        <end position="718"/>
    </location>
</feature>
<reference evidence="3" key="1">
    <citation type="submission" date="2015-11" db="EMBL/GenBank/DDBJ databases">
        <title>De novo transcriptome assembly of four potential Pierce s Disease insect vectors from Arizona vineyards.</title>
        <authorList>
            <person name="Tassone E.E."/>
        </authorList>
    </citation>
    <scope>NUCLEOTIDE SEQUENCE</scope>
</reference>
<evidence type="ECO:0000313" key="3">
    <source>
        <dbReference type="EMBL" id="JAS37578.1"/>
    </source>
</evidence>
<accession>A0A1B6EI34</accession>
<feature type="region of interest" description="Disordered" evidence="1">
    <location>
        <begin position="251"/>
        <end position="292"/>
    </location>
</feature>
<feature type="region of interest" description="Disordered" evidence="1">
    <location>
        <begin position="562"/>
        <end position="584"/>
    </location>
</feature>
<feature type="region of interest" description="Disordered" evidence="1">
    <location>
        <begin position="475"/>
        <end position="540"/>
    </location>
</feature>
<dbReference type="AlphaFoldDB" id="A0A1B6EI34"/>
<feature type="compositionally biased region" description="Basic and acidic residues" evidence="1">
    <location>
        <begin position="185"/>
        <end position="196"/>
    </location>
</feature>
<sequence>MPAVQPAPGATPGAAPAMQRRHSSASSSDTGSDPGLPASRYTSQENIALIPTRMTKVATSKPAANPLQFVKVGPCDLSRYAQEQLKKVEEIKKVKPERRDEAEDWQSNLDNWKVSRRKRQEHIIERVVEVKKLELEEHDRNRRRSKTFNEMLEERNSKGRKTSLPVFQDDDNDLSDLGLSTPKTNGEDSVFHEGKEPVSSSDDTTSACSTGMNGEKESTNGHLQREPSSEQEEYTYERAIQNYVNFTESRVRGRSLTPSGTDNSKLTNGFSKKSSPPVPAKPRRGSCKIEEKLSELEEIKKKSMSTNDLTENTKRPLSVPKVDILKRREMFEKSQEEETPSVKNRLSGDFGSSKSIRDRVSSLGKPAEDMQSIKKINRLSAEVSVKDRLSSIEKQKSIETTTTKSNAPQTITNSVKDRLTSLQKMSSSSEPKQTNMPSQATIAKVEVKEKLLAKNSMTKEIVSARIPVSNEKNGIAEINTENKDKERSTFNGTQKEEEISVEELREKSTFSPTEDMYESKRQQHYRHRSLDSLDVESNDGVGNISFERVQSLEDLDYCRNYPPSSVSGDTDREDSGIHTADVSSSVSQADDCDLHLDSEFHQQPTILEEINKNSDLTSNLIVKQTNQINVSDPIVETHLELLPGSEVTENSCSFLKLPLRLDCDPLPVILESPSEPIPPTTIKEPSESKVSIPTSSDSSHTVTPSQSNVTTNAESDFNSLDKSETVNTSCEQCNISLTVGGGETSVANSVPVLSLSPVETLHDGGVEISHAIDLGQLPSSLPDPQVSVHTEYKFEPSEGPSRKTILVVKVKILNLKSPMEPKNSFRE</sequence>
<evidence type="ECO:0000259" key="2">
    <source>
        <dbReference type="Pfam" id="PF15949"/>
    </source>
</evidence>
<feature type="compositionally biased region" description="Basic and acidic residues" evidence="1">
    <location>
        <begin position="214"/>
        <end position="228"/>
    </location>
</feature>
<feature type="region of interest" description="Disordered" evidence="1">
    <location>
        <begin position="331"/>
        <end position="369"/>
    </location>
</feature>
<feature type="compositionally biased region" description="Basic and acidic residues" evidence="1">
    <location>
        <begin position="480"/>
        <end position="508"/>
    </location>
</feature>
<feature type="compositionally biased region" description="Polar residues" evidence="1">
    <location>
        <begin position="256"/>
        <end position="270"/>
    </location>
</feature>